<evidence type="ECO:0000313" key="2">
    <source>
        <dbReference type="EMBL" id="ASM79056.1"/>
    </source>
</evidence>
<gene>
    <name evidence="2" type="ORF">VITFI_CDS3279</name>
</gene>
<keyword evidence="3" id="KW-1185">Reference proteome</keyword>
<reference evidence="2 3" key="1">
    <citation type="submission" date="2017-07" db="EMBL/GenBank/DDBJ databases">
        <title>Complete Genome Sequence of the cosmetic ferment Vitreoscilla filiformis (ATCC15551).</title>
        <authorList>
            <person name="Contreras S."/>
            <person name="Sagory-Zalkind P."/>
            <person name="Blanquart H."/>
            <person name="Iltis A."/>
            <person name="Morand S.C."/>
        </authorList>
    </citation>
    <scope>NUCLEOTIDE SEQUENCE [LARGE SCALE GENOMIC DNA]</scope>
    <source>
        <strain evidence="2 3">ATCC 15551</strain>
        <plasmid evidence="3">Plasmid pvf1</plasmid>
    </source>
</reference>
<dbReference type="Proteomes" id="UP000199729">
    <property type="component" value="Plasmid pVF1"/>
</dbReference>
<feature type="region of interest" description="Disordered" evidence="1">
    <location>
        <begin position="1"/>
        <end position="21"/>
    </location>
</feature>
<accession>A0A221KJ61</accession>
<dbReference type="EMBL" id="CP022424">
    <property type="protein sequence ID" value="ASM79056.1"/>
    <property type="molecule type" value="Genomic_DNA"/>
</dbReference>
<evidence type="ECO:0000313" key="3">
    <source>
        <dbReference type="Proteomes" id="UP000199729"/>
    </source>
</evidence>
<feature type="compositionally biased region" description="Polar residues" evidence="1">
    <location>
        <begin position="1"/>
        <end position="16"/>
    </location>
</feature>
<dbReference type="KEGG" id="vff:VITFI_CDS3279"/>
<name>A0A221KJ61_VITFI</name>
<organism evidence="2 3">
    <name type="scientific">Vitreoscilla filiformis</name>
    <dbReference type="NCBI Taxonomy" id="63"/>
    <lineage>
        <taxon>Bacteria</taxon>
        <taxon>Pseudomonadati</taxon>
        <taxon>Pseudomonadota</taxon>
        <taxon>Betaproteobacteria</taxon>
        <taxon>Neisseriales</taxon>
        <taxon>Neisseriaceae</taxon>
        <taxon>Vitreoscilla</taxon>
    </lineage>
</organism>
<keyword evidence="2" id="KW-0614">Plasmid</keyword>
<protein>
    <submittedName>
        <fullName evidence="2">Uncharacterized protein</fullName>
    </submittedName>
</protein>
<geneLocation type="plasmid" evidence="3">
    <name>pvf1</name>
</geneLocation>
<proteinExistence type="predicted"/>
<sequence>MQQKTTVKLSSLNSTTDSHHDLPVLNNPLQRRWLAVLAQGRWARLCFPHVSLSAS</sequence>
<evidence type="ECO:0000256" key="1">
    <source>
        <dbReference type="SAM" id="MobiDB-lite"/>
    </source>
</evidence>
<dbReference type="AlphaFoldDB" id="A0A221KJ61"/>